<name>A0ABX7R3P5_9GAMM</name>
<dbReference type="SFLD" id="SFLDG01129">
    <property type="entry name" value="C1.5:_HAD__Beta-PGM__Phosphata"/>
    <property type="match status" value="1"/>
</dbReference>
<dbReference type="InterPro" id="IPR036412">
    <property type="entry name" value="HAD-like_sf"/>
</dbReference>
<dbReference type="NCBIfam" id="TIGR01509">
    <property type="entry name" value="HAD-SF-IA-v3"/>
    <property type="match status" value="1"/>
</dbReference>
<proteinExistence type="predicted"/>
<dbReference type="PANTHER" id="PTHR43611:SF3">
    <property type="entry name" value="FLAVIN MONONUCLEOTIDE HYDROLASE 1, CHLOROPLATIC"/>
    <property type="match status" value="1"/>
</dbReference>
<sequence>MFPWDQIDTVLLDMDGTLLDLHFDNHFWLSLVPQCLSESRGIPMEQARKLVEQAYAEVAGTLEWYCLDYWQRTLQLDILALHRTLVERIQLRQDSMPFLNALGKCGKRRILLTNAHPDSLALKLEHTELAAGLDEILSSHSTGHPKEAQAFWQQVITKFGLDPGRCLFVDDNEAILEAARQAGIGHQLGISNPDSRQPHKQFQAFPAIDDYRLLLEDLLAASKNPPA</sequence>
<keyword evidence="1" id="KW-0378">Hydrolase</keyword>
<dbReference type="EMBL" id="CP071502">
    <property type="protein sequence ID" value="QSX37445.1"/>
    <property type="molecule type" value="Genomic_DNA"/>
</dbReference>
<accession>A0ABX7R3P5</accession>
<organism evidence="1 2">
    <name type="scientific">Shewanella sedimentimangrovi</name>
    <dbReference type="NCBI Taxonomy" id="2814293"/>
    <lineage>
        <taxon>Bacteria</taxon>
        <taxon>Pseudomonadati</taxon>
        <taxon>Pseudomonadota</taxon>
        <taxon>Gammaproteobacteria</taxon>
        <taxon>Alteromonadales</taxon>
        <taxon>Shewanellaceae</taxon>
        <taxon>Shewanella</taxon>
    </lineage>
</organism>
<evidence type="ECO:0000313" key="2">
    <source>
        <dbReference type="Proteomes" id="UP000663207"/>
    </source>
</evidence>
<dbReference type="RefSeq" id="WP_207380676.1">
    <property type="nucleotide sequence ID" value="NZ_CP071502.1"/>
</dbReference>
<dbReference type="InterPro" id="IPR023214">
    <property type="entry name" value="HAD_sf"/>
</dbReference>
<evidence type="ECO:0000313" key="1">
    <source>
        <dbReference type="EMBL" id="QSX37445.1"/>
    </source>
</evidence>
<keyword evidence="2" id="KW-1185">Reference proteome</keyword>
<dbReference type="NCBIfam" id="NF011564">
    <property type="entry name" value="PRK14988.1"/>
    <property type="match status" value="1"/>
</dbReference>
<dbReference type="PANTHER" id="PTHR43611">
    <property type="entry name" value="ALPHA-D-GLUCOSE 1-PHOSPHATE PHOSPHATASE"/>
    <property type="match status" value="1"/>
</dbReference>
<dbReference type="Gene3D" id="3.40.50.1000">
    <property type="entry name" value="HAD superfamily/HAD-like"/>
    <property type="match status" value="1"/>
</dbReference>
<dbReference type="GO" id="GO:0008253">
    <property type="term" value="F:5'-nucleotidase activity"/>
    <property type="evidence" value="ECO:0007669"/>
    <property type="project" value="UniProtKB-EC"/>
</dbReference>
<dbReference type="SUPFAM" id="SSF56784">
    <property type="entry name" value="HAD-like"/>
    <property type="match status" value="1"/>
</dbReference>
<reference evidence="1 2" key="1">
    <citation type="submission" date="2021-03" db="EMBL/GenBank/DDBJ databases">
        <title>Novel species identification of genus Shewanella.</title>
        <authorList>
            <person name="Liu G."/>
            <person name="Zhang Q."/>
        </authorList>
    </citation>
    <scope>NUCLEOTIDE SEQUENCE [LARGE SCALE GENOMIC DNA]</scope>
    <source>
        <strain evidence="1 2">FJAT-52962</strain>
    </source>
</reference>
<gene>
    <name evidence="1" type="primary">yrfG</name>
    <name evidence="1" type="ORF">JYB85_00870</name>
</gene>
<protein>
    <submittedName>
        <fullName evidence="1">GMP/IMP nucleotidase</fullName>
        <ecNumber evidence="1">3.1.3.5</ecNumber>
    </submittedName>
</protein>
<dbReference type="Proteomes" id="UP000663207">
    <property type="component" value="Chromosome"/>
</dbReference>
<dbReference type="InterPro" id="IPR006439">
    <property type="entry name" value="HAD-SF_hydro_IA"/>
</dbReference>
<dbReference type="SFLD" id="SFLDS00003">
    <property type="entry name" value="Haloacid_Dehalogenase"/>
    <property type="match status" value="1"/>
</dbReference>
<dbReference type="EC" id="3.1.3.5" evidence="1"/>
<dbReference type="Pfam" id="PF00702">
    <property type="entry name" value="Hydrolase"/>
    <property type="match status" value="1"/>
</dbReference>